<evidence type="ECO:0000313" key="2">
    <source>
        <dbReference type="Proteomes" id="UP000285710"/>
    </source>
</evidence>
<dbReference type="AlphaFoldDB" id="A0A443J064"/>
<proteinExistence type="predicted"/>
<reference evidence="1 2" key="1">
    <citation type="submission" date="2019-01" db="EMBL/GenBank/DDBJ databases">
        <title>Sinorhodobacter populi sp. nov. isolated from the symptomatic bark tissue of Populus euramericana canker.</title>
        <authorList>
            <person name="Xu G."/>
        </authorList>
    </citation>
    <scope>NUCLEOTIDE SEQUENCE [LARGE SCALE GENOMIC DNA]</scope>
    <source>
        <strain evidence="1 2">2D-5</strain>
    </source>
</reference>
<dbReference type="EMBL" id="SAUW01000004">
    <property type="protein sequence ID" value="RWR13817.1"/>
    <property type="molecule type" value="Genomic_DNA"/>
</dbReference>
<gene>
    <name evidence="1" type="ORF">D2T33_05310</name>
</gene>
<reference evidence="1 2" key="2">
    <citation type="submission" date="2019-01" db="EMBL/GenBank/DDBJ databases">
        <authorList>
            <person name="Li Y."/>
        </authorList>
    </citation>
    <scope>NUCLEOTIDE SEQUENCE [LARGE SCALE GENOMIC DNA]</scope>
    <source>
        <strain evidence="1 2">2D-5</strain>
    </source>
</reference>
<name>A0A443J064_9RHOB</name>
<evidence type="ECO:0000313" key="1">
    <source>
        <dbReference type="EMBL" id="RWR13817.1"/>
    </source>
</evidence>
<accession>A0A443J064</accession>
<keyword evidence="2" id="KW-1185">Reference proteome</keyword>
<dbReference type="RefSeq" id="WP_128269100.1">
    <property type="nucleotide sequence ID" value="NZ_SAUW01000004.1"/>
</dbReference>
<protein>
    <submittedName>
        <fullName evidence="1">Uncharacterized protein</fullName>
    </submittedName>
</protein>
<organism evidence="1 2">
    <name type="scientific">Paenirhodobacter populi</name>
    <dbReference type="NCBI Taxonomy" id="2306993"/>
    <lineage>
        <taxon>Bacteria</taxon>
        <taxon>Pseudomonadati</taxon>
        <taxon>Pseudomonadota</taxon>
        <taxon>Alphaproteobacteria</taxon>
        <taxon>Rhodobacterales</taxon>
        <taxon>Rhodobacter group</taxon>
        <taxon>Paenirhodobacter</taxon>
    </lineage>
</organism>
<comment type="caution">
    <text evidence="1">The sequence shown here is derived from an EMBL/GenBank/DDBJ whole genome shotgun (WGS) entry which is preliminary data.</text>
</comment>
<dbReference type="Proteomes" id="UP000285710">
    <property type="component" value="Unassembled WGS sequence"/>
</dbReference>
<sequence>MSIILAEGWQTFADKSEIQFGWPLHASINTTANFAGVSGRRTLDLYGSKVAKAFTPARKVCAHFIVDLTAGTVGSTTLFQFGLNPPNIQSTGYTSTSSDRFRVVAFGSNLQVVRSPFSPDGTVQSGTQTVAQVAHGMSAGASYRVEVMVDVTSETGVCEVLINGVSVLNSEFSRAYAGFACDAPFGIVSLFAQSTSGVRGRLSNVILYDVDADTPWPVGPLNITYMPAAGRPGETFTFPPALTDSEVPVTTTTGETWGFSPPPVTTSIKAIIGHLRLAAPDAVVPASADVSYLHDGGSLVIETHQVQPGTPVLDRFVRIPNSAATSLADIKLNVRLTP</sequence>